<proteinExistence type="predicted"/>
<evidence type="ECO:0000313" key="1">
    <source>
        <dbReference type="EMBL" id="MDL2345527.1"/>
    </source>
</evidence>
<dbReference type="EMBL" id="JASNGB010000220">
    <property type="protein sequence ID" value="MDL2345527.1"/>
    <property type="molecule type" value="Genomic_DNA"/>
</dbReference>
<accession>A0ABT7JLP2</accession>
<dbReference type="Proteomes" id="UP001302059">
    <property type="component" value="Unassembled WGS sequence"/>
</dbReference>
<comment type="caution">
    <text evidence="1">The sequence shown here is derived from an EMBL/GenBank/DDBJ whole genome shotgun (WGS) entry which is preliminary data.</text>
</comment>
<reference evidence="1 2" key="1">
    <citation type="submission" date="2023-05" db="EMBL/GenBank/DDBJ databases">
        <authorList>
            <person name="Gao F."/>
        </authorList>
    </citation>
    <scope>NUCLEOTIDE SEQUENCE [LARGE SCALE GENOMIC DNA]</scope>
    <source>
        <strain evidence="1 2">MIMF12</strain>
    </source>
</reference>
<protein>
    <submittedName>
        <fullName evidence="1">Uncharacterized protein</fullName>
    </submittedName>
</protein>
<sequence>MGIRVIPDDGIDLIALSNQKTITVEDIRKAARAVSGTDEGAEYFMAKRHAVFGNRTVAEAVEAGQARIVLGALLNAAGI</sequence>
<evidence type="ECO:0000313" key="2">
    <source>
        <dbReference type="Proteomes" id="UP001302059"/>
    </source>
</evidence>
<dbReference type="RefSeq" id="WP_285525119.1">
    <property type="nucleotide sequence ID" value="NZ_JASNGB010000220.1"/>
</dbReference>
<name>A0ABT7JLP2_9DEIO</name>
<keyword evidence="2" id="KW-1185">Reference proteome</keyword>
<gene>
    <name evidence="1" type="ORF">QOL99_15415</name>
</gene>
<organism evidence="1 2">
    <name type="scientific">Deinococcus rhizophilus</name>
    <dbReference type="NCBI Taxonomy" id="3049544"/>
    <lineage>
        <taxon>Bacteria</taxon>
        <taxon>Thermotogati</taxon>
        <taxon>Deinococcota</taxon>
        <taxon>Deinococci</taxon>
        <taxon>Deinococcales</taxon>
        <taxon>Deinococcaceae</taxon>
        <taxon>Deinococcus</taxon>
    </lineage>
</organism>